<gene>
    <name evidence="3" type="ORF">PSNMU_V1.4_AUG-EV-PASAV3_0024030</name>
</gene>
<accession>A0A448Z0U4</accession>
<evidence type="ECO:0000256" key="1">
    <source>
        <dbReference type="SAM" id="MobiDB-lite"/>
    </source>
</evidence>
<evidence type="ECO:0000313" key="3">
    <source>
        <dbReference type="EMBL" id="VEU35658.1"/>
    </source>
</evidence>
<protein>
    <submittedName>
        <fullName evidence="3">Uncharacterized protein</fullName>
    </submittedName>
</protein>
<name>A0A448Z0U4_9STRA</name>
<feature type="region of interest" description="Disordered" evidence="1">
    <location>
        <begin position="1"/>
        <end position="43"/>
    </location>
</feature>
<organism evidence="3 4">
    <name type="scientific">Pseudo-nitzschia multistriata</name>
    <dbReference type="NCBI Taxonomy" id="183589"/>
    <lineage>
        <taxon>Eukaryota</taxon>
        <taxon>Sar</taxon>
        <taxon>Stramenopiles</taxon>
        <taxon>Ochrophyta</taxon>
        <taxon>Bacillariophyta</taxon>
        <taxon>Bacillariophyceae</taxon>
        <taxon>Bacillariophycidae</taxon>
        <taxon>Bacillariales</taxon>
        <taxon>Bacillariaceae</taxon>
        <taxon>Pseudo-nitzschia</taxon>
    </lineage>
</organism>
<feature type="region of interest" description="Disordered" evidence="1">
    <location>
        <begin position="402"/>
        <end position="462"/>
    </location>
</feature>
<dbReference type="EMBL" id="CAACVS010000065">
    <property type="protein sequence ID" value="VEU35658.1"/>
    <property type="molecule type" value="Genomic_DNA"/>
</dbReference>
<keyword evidence="2" id="KW-0812">Transmembrane</keyword>
<dbReference type="Proteomes" id="UP000291116">
    <property type="component" value="Unassembled WGS sequence"/>
</dbReference>
<keyword evidence="2" id="KW-0472">Membrane</keyword>
<keyword evidence="4" id="KW-1185">Reference proteome</keyword>
<evidence type="ECO:0000256" key="2">
    <source>
        <dbReference type="SAM" id="Phobius"/>
    </source>
</evidence>
<dbReference type="AlphaFoldDB" id="A0A448Z0U4"/>
<sequence length="590" mass="66240">MSSQLTGRRRAIVNRNKNTTVASSPTTNQNQSNSVDTSKKNYQPANKQQAKLQMRIWVLAILASLMFGLAVFFQATSGSASSIFSQWGRSHSASSKKKTTGNCEHRTYPDRRYYGLNDRPLPDFLDTEYVYGELPIIIPPKVESSKLCVDQTEWYDPHNTENGKNNNDAITPPALPFADGTNPSILKLVDNPRIDPAIRDFFQAGDSKSSNDPSTAPYYLATICMTNSQCSWNVSPEETIGFRLSTLTEPATVRTVLLVLNQKFETLREATIHTRIDAHFGGRRNKKAPIVKNQLETYALDDARLFTHKGQIWVSYREGKLFGYEKQVLNRLHFGLEDGPRDDTTKLLRASADEQQLTVTLLASEVETLCCGRNMALIDNVHTNKLQALTWVDPVTVVDVDTEKTDHQGEGKAKGKNRRAASDKKAQNISAAAVAHAMSSHRRLAQKDEKKQKKKSHMHGTNGFMVYLPDDKEYLGIGHVHRPPDRKQNDHARFGHHYTHVFFTISDSPPFQLKRLSPELLLPSHKNPYDGEIIQFWSGLELKNESTLAVAYGINDCEGAALELDLSVVEGHLRHVPEGKEVVDFMMPLK</sequence>
<evidence type="ECO:0000313" key="4">
    <source>
        <dbReference type="Proteomes" id="UP000291116"/>
    </source>
</evidence>
<proteinExistence type="predicted"/>
<feature type="compositionally biased region" description="Basic and acidic residues" evidence="1">
    <location>
        <begin position="402"/>
        <end position="413"/>
    </location>
</feature>
<keyword evidence="2" id="KW-1133">Transmembrane helix</keyword>
<reference evidence="3 4" key="1">
    <citation type="submission" date="2019-01" db="EMBL/GenBank/DDBJ databases">
        <authorList>
            <person name="Ferrante I. M."/>
        </authorList>
    </citation>
    <scope>NUCLEOTIDE SEQUENCE [LARGE SCALE GENOMIC DNA]</scope>
    <source>
        <strain evidence="3 4">B856</strain>
    </source>
</reference>
<feature type="compositionally biased region" description="Low complexity" evidence="1">
    <location>
        <begin position="23"/>
        <end position="34"/>
    </location>
</feature>
<dbReference type="OrthoDB" id="423854at2759"/>
<feature type="transmembrane region" description="Helical" evidence="2">
    <location>
        <begin position="56"/>
        <end position="75"/>
    </location>
</feature>